<name>A0A0R1VNQ4_9LACO</name>
<dbReference type="InterPro" id="IPR001544">
    <property type="entry name" value="Aminotrans_IV"/>
</dbReference>
<dbReference type="Gene3D" id="3.30.470.10">
    <property type="match status" value="1"/>
</dbReference>
<dbReference type="UniPathway" id="UPA00048">
    <property type="reaction ID" value="UER00073"/>
</dbReference>
<evidence type="ECO:0000256" key="2">
    <source>
        <dbReference type="ARBA" id="ARBA00004824"/>
    </source>
</evidence>
<keyword evidence="7 15" id="KW-0808">Transferase</keyword>
<comment type="similarity">
    <text evidence="5 13">Belongs to the class-IV pyridoxal-phosphate-dependent aminotransferase family.</text>
</comment>
<dbReference type="SUPFAM" id="SSF56752">
    <property type="entry name" value="D-aminoacid aminotransferase-like PLP-dependent enzymes"/>
    <property type="match status" value="1"/>
</dbReference>
<evidence type="ECO:0000313" key="17">
    <source>
        <dbReference type="EMBL" id="KRM07055.1"/>
    </source>
</evidence>
<evidence type="ECO:0000256" key="16">
    <source>
        <dbReference type="RuleBase" id="RU004519"/>
    </source>
</evidence>
<comment type="catalytic activity">
    <reaction evidence="10 15">
        <text>L-isoleucine + 2-oxoglutarate = (S)-3-methyl-2-oxopentanoate + L-glutamate</text>
        <dbReference type="Rhea" id="RHEA:24801"/>
        <dbReference type="ChEBI" id="CHEBI:16810"/>
        <dbReference type="ChEBI" id="CHEBI:29985"/>
        <dbReference type="ChEBI" id="CHEBI:35146"/>
        <dbReference type="ChEBI" id="CHEBI:58045"/>
        <dbReference type="EC" id="2.6.1.42"/>
    </reaction>
</comment>
<dbReference type="STRING" id="1423750.FC89_GL000367"/>
<sequence>MTKAVAADMDWNNLGFKYWDLPYRYQAVYKDGKWQKGGLVEDSNLTLSEAAEDFHYGQEVFEGLKAYRCKDGSVNLFRPEMNAKRMQDSAKRMCMATYPIEDFVAAVKEVVKANQEFIPPYGTGGSLYIRPFMIGTEPMVGVKPSKTYVFRVFATPVGAYIKGLTPMPYFVSEFDRAAYAGTGQAKTAGNYAGSLYPSMKAKGEGYADCLYLDPREHKYIDEFGGANFYGVTKDGQFVTPKSDSILPSVTKKSLLEIAADLGMNPTEKQIKMSDFDQFNEAGAMGTAAVISPVGSLTYKDQKFVPFSETETGPYTKKLYDELTGIQMSERPDKRGWVQKVEL</sequence>
<dbReference type="GO" id="GO:0009097">
    <property type="term" value="P:isoleucine biosynthetic process"/>
    <property type="evidence" value="ECO:0007669"/>
    <property type="project" value="UniProtKB-UniPathway"/>
</dbReference>
<proteinExistence type="inferred from homology"/>
<evidence type="ECO:0000256" key="12">
    <source>
        <dbReference type="PIRSR" id="PIRSR006468-1"/>
    </source>
</evidence>
<dbReference type="PATRIC" id="fig|1423750.3.peg.376"/>
<feature type="modified residue" description="N6-(pyridoxal phosphate)lysine" evidence="12">
    <location>
        <position position="186"/>
    </location>
</feature>
<keyword evidence="8 14" id="KW-0663">Pyridoxal phosphate</keyword>
<keyword evidence="6 15" id="KW-0032">Aminotransferase</keyword>
<evidence type="ECO:0000256" key="8">
    <source>
        <dbReference type="ARBA" id="ARBA00022898"/>
    </source>
</evidence>
<evidence type="ECO:0000256" key="5">
    <source>
        <dbReference type="ARBA" id="ARBA00009320"/>
    </source>
</evidence>
<dbReference type="AlphaFoldDB" id="A0A0R1VNQ4"/>
<comment type="cofactor">
    <cofactor evidence="1 14">
        <name>pyridoxal 5'-phosphate</name>
        <dbReference type="ChEBI" id="CHEBI:597326"/>
    </cofactor>
</comment>
<dbReference type="GeneID" id="98318419"/>
<reference evidence="17 18" key="1">
    <citation type="journal article" date="2015" name="Genome Announc.">
        <title>Expanding the biotechnology potential of lactobacilli through comparative genomics of 213 strains and associated genera.</title>
        <authorList>
            <person name="Sun Z."/>
            <person name="Harris H.M."/>
            <person name="McCann A."/>
            <person name="Guo C."/>
            <person name="Argimon S."/>
            <person name="Zhang W."/>
            <person name="Yang X."/>
            <person name="Jeffery I.B."/>
            <person name="Cooney J.C."/>
            <person name="Kagawa T.F."/>
            <person name="Liu W."/>
            <person name="Song Y."/>
            <person name="Salvetti E."/>
            <person name="Wrobel A."/>
            <person name="Rasinkangas P."/>
            <person name="Parkhill J."/>
            <person name="Rea M.C."/>
            <person name="O'Sullivan O."/>
            <person name="Ritari J."/>
            <person name="Douillard F.P."/>
            <person name="Paul Ross R."/>
            <person name="Yang R."/>
            <person name="Briner A.E."/>
            <person name="Felis G.E."/>
            <person name="de Vos W.M."/>
            <person name="Barrangou R."/>
            <person name="Klaenhammer T.R."/>
            <person name="Caufield P.W."/>
            <person name="Cui Y."/>
            <person name="Zhang H."/>
            <person name="O'Toole P.W."/>
        </authorList>
    </citation>
    <scope>NUCLEOTIDE SEQUENCE [LARGE SCALE GENOMIC DNA]</scope>
    <source>
        <strain evidence="17 18">DSM 18630</strain>
    </source>
</reference>
<evidence type="ECO:0000256" key="4">
    <source>
        <dbReference type="ARBA" id="ARBA00005072"/>
    </source>
</evidence>
<dbReference type="PIRSF" id="PIRSF006468">
    <property type="entry name" value="BCAT1"/>
    <property type="match status" value="1"/>
</dbReference>
<dbReference type="NCBIfam" id="NF009897">
    <property type="entry name" value="PRK13357.1"/>
    <property type="match status" value="1"/>
</dbReference>
<keyword evidence="15" id="KW-0028">Amino-acid biosynthesis</keyword>
<dbReference type="EC" id="2.6.1.42" evidence="15"/>
<dbReference type="NCBIfam" id="TIGR01123">
    <property type="entry name" value="ilvE_II"/>
    <property type="match status" value="1"/>
</dbReference>
<accession>A0A0R1VNQ4</accession>
<evidence type="ECO:0000256" key="7">
    <source>
        <dbReference type="ARBA" id="ARBA00022679"/>
    </source>
</evidence>
<dbReference type="Gene3D" id="3.20.10.10">
    <property type="entry name" value="D-amino Acid Aminotransferase, subunit A, domain 2"/>
    <property type="match status" value="1"/>
</dbReference>
<dbReference type="InterPro" id="IPR005786">
    <property type="entry name" value="B_amino_transII"/>
</dbReference>
<evidence type="ECO:0000256" key="10">
    <source>
        <dbReference type="ARBA" id="ARBA00048798"/>
    </source>
</evidence>
<dbReference type="CDD" id="cd01557">
    <property type="entry name" value="BCAT_beta_family"/>
    <property type="match status" value="1"/>
</dbReference>
<evidence type="ECO:0000256" key="1">
    <source>
        <dbReference type="ARBA" id="ARBA00001933"/>
    </source>
</evidence>
<evidence type="ECO:0000256" key="15">
    <source>
        <dbReference type="RuleBase" id="RU004517"/>
    </source>
</evidence>
<dbReference type="InterPro" id="IPR043131">
    <property type="entry name" value="BCAT-like_N"/>
</dbReference>
<dbReference type="RefSeq" id="WP_057871154.1">
    <property type="nucleotide sequence ID" value="NZ_AZGB01000009.1"/>
</dbReference>
<dbReference type="InterPro" id="IPR033939">
    <property type="entry name" value="BCAT_family"/>
</dbReference>
<dbReference type="OrthoDB" id="9804984at2"/>
<dbReference type="InterPro" id="IPR036038">
    <property type="entry name" value="Aminotransferase-like"/>
</dbReference>
<comment type="catalytic activity">
    <reaction evidence="9 15">
        <text>L-valine + 2-oxoglutarate = 3-methyl-2-oxobutanoate + L-glutamate</text>
        <dbReference type="Rhea" id="RHEA:24813"/>
        <dbReference type="ChEBI" id="CHEBI:11851"/>
        <dbReference type="ChEBI" id="CHEBI:16810"/>
        <dbReference type="ChEBI" id="CHEBI:29985"/>
        <dbReference type="ChEBI" id="CHEBI:57762"/>
        <dbReference type="EC" id="2.6.1.42"/>
    </reaction>
</comment>
<protein>
    <recommendedName>
        <fullName evidence="15">Branched-chain-amino-acid aminotransferase</fullName>
        <ecNumber evidence="15">2.6.1.42</ecNumber>
    </recommendedName>
</protein>
<evidence type="ECO:0000256" key="6">
    <source>
        <dbReference type="ARBA" id="ARBA00022576"/>
    </source>
</evidence>
<dbReference type="Pfam" id="PF01063">
    <property type="entry name" value="Aminotran_4"/>
    <property type="match status" value="1"/>
</dbReference>
<dbReference type="GO" id="GO:0009099">
    <property type="term" value="P:L-valine biosynthetic process"/>
    <property type="evidence" value="ECO:0007669"/>
    <property type="project" value="UniProtKB-UniPathway"/>
</dbReference>
<evidence type="ECO:0000256" key="11">
    <source>
        <dbReference type="ARBA" id="ARBA00049229"/>
    </source>
</evidence>
<comment type="pathway">
    <text evidence="2 16">Amino-acid biosynthesis; L-isoleucine biosynthesis; L-isoleucine from 2-oxobutanoate: step 4/4.</text>
</comment>
<evidence type="ECO:0000313" key="18">
    <source>
        <dbReference type="Proteomes" id="UP000051451"/>
    </source>
</evidence>
<dbReference type="InterPro" id="IPR018300">
    <property type="entry name" value="Aminotrans_IV_CS"/>
</dbReference>
<dbReference type="InterPro" id="IPR043132">
    <property type="entry name" value="BCAT-like_C"/>
</dbReference>
<dbReference type="PANTHER" id="PTHR42825:SF2">
    <property type="entry name" value="BRANCHED-CHAIN-AMINO-ACID AMINOTRANSFERASE 3, CHLOROPLASTIC-RELATED"/>
    <property type="match status" value="1"/>
</dbReference>
<dbReference type="GO" id="GO:0009098">
    <property type="term" value="P:L-leucine biosynthetic process"/>
    <property type="evidence" value="ECO:0007669"/>
    <property type="project" value="UniProtKB-UniPathway"/>
</dbReference>
<gene>
    <name evidence="17" type="ORF">FC89_GL000367</name>
</gene>
<comment type="catalytic activity">
    <reaction evidence="11 15">
        <text>L-leucine + 2-oxoglutarate = 4-methyl-2-oxopentanoate + L-glutamate</text>
        <dbReference type="Rhea" id="RHEA:18321"/>
        <dbReference type="ChEBI" id="CHEBI:16810"/>
        <dbReference type="ChEBI" id="CHEBI:17865"/>
        <dbReference type="ChEBI" id="CHEBI:29985"/>
        <dbReference type="ChEBI" id="CHEBI:57427"/>
        <dbReference type="EC" id="2.6.1.42"/>
    </reaction>
</comment>
<evidence type="ECO:0000256" key="13">
    <source>
        <dbReference type="RuleBase" id="RU004106"/>
    </source>
</evidence>
<dbReference type="PANTHER" id="PTHR42825">
    <property type="entry name" value="AMINO ACID AMINOTRANSFERASE"/>
    <property type="match status" value="1"/>
</dbReference>
<comment type="caution">
    <text evidence="17">The sequence shown here is derived from an EMBL/GenBank/DDBJ whole genome shotgun (WGS) entry which is preliminary data.</text>
</comment>
<dbReference type="GO" id="GO:0052656">
    <property type="term" value="F:L-isoleucine-2-oxoglutarate transaminase activity"/>
    <property type="evidence" value="ECO:0007669"/>
    <property type="project" value="RHEA"/>
</dbReference>
<comment type="pathway">
    <text evidence="3 16">Amino-acid biosynthesis; L-valine biosynthesis; L-valine from pyruvate: step 4/4.</text>
</comment>
<keyword evidence="18" id="KW-1185">Reference proteome</keyword>
<dbReference type="UniPathway" id="UPA00047">
    <property type="reaction ID" value="UER00058"/>
</dbReference>
<evidence type="ECO:0000256" key="3">
    <source>
        <dbReference type="ARBA" id="ARBA00004931"/>
    </source>
</evidence>
<dbReference type="GO" id="GO:0052654">
    <property type="term" value="F:L-leucine-2-oxoglutarate transaminase activity"/>
    <property type="evidence" value="ECO:0007669"/>
    <property type="project" value="RHEA"/>
</dbReference>
<dbReference type="UniPathway" id="UPA00049">
    <property type="reaction ID" value="UER00062"/>
</dbReference>
<dbReference type="PROSITE" id="PS00770">
    <property type="entry name" value="AA_TRANSFER_CLASS_4"/>
    <property type="match status" value="1"/>
</dbReference>
<dbReference type="EMBL" id="AZGB01000009">
    <property type="protein sequence ID" value="KRM07055.1"/>
    <property type="molecule type" value="Genomic_DNA"/>
</dbReference>
<dbReference type="GO" id="GO:0052655">
    <property type="term" value="F:L-valine-2-oxoglutarate transaminase activity"/>
    <property type="evidence" value="ECO:0007669"/>
    <property type="project" value="RHEA"/>
</dbReference>
<comment type="pathway">
    <text evidence="4 16">Amino-acid biosynthesis; L-leucine biosynthesis; L-leucine from 3-methyl-2-oxobutanoate: step 4/4.</text>
</comment>
<dbReference type="FunFam" id="3.30.470.10:FF:000004">
    <property type="entry name" value="Branched-chain-amino-acid aminotransferase"/>
    <property type="match status" value="1"/>
</dbReference>
<dbReference type="Proteomes" id="UP000051451">
    <property type="component" value="Unassembled WGS sequence"/>
</dbReference>
<organism evidence="17 18">
    <name type="scientific">Liquorilactobacillus ghanensis DSM 18630</name>
    <dbReference type="NCBI Taxonomy" id="1423750"/>
    <lineage>
        <taxon>Bacteria</taxon>
        <taxon>Bacillati</taxon>
        <taxon>Bacillota</taxon>
        <taxon>Bacilli</taxon>
        <taxon>Lactobacillales</taxon>
        <taxon>Lactobacillaceae</taxon>
        <taxon>Liquorilactobacillus</taxon>
    </lineage>
</organism>
<evidence type="ECO:0000256" key="9">
    <source>
        <dbReference type="ARBA" id="ARBA00048212"/>
    </source>
</evidence>
<keyword evidence="15" id="KW-0100">Branched-chain amino acid biosynthesis</keyword>
<evidence type="ECO:0000256" key="14">
    <source>
        <dbReference type="RuleBase" id="RU004516"/>
    </source>
</evidence>